<feature type="compositionally biased region" description="Pro residues" evidence="1">
    <location>
        <begin position="13"/>
        <end position="32"/>
    </location>
</feature>
<sequence length="361" mass="40307">MFALLRSKRQRYNPPPGPPPVSYAPPPGPPPSSLGCSPPVYKPAGGESHEVSERNATQDDFEAADNFCRQHPRIFPAKVFPEDHRDFGPDKWGLIQRRDPLADASMQPGMTSIFVELDEPSSLSRGPKHRLVLEKRNVATRTAHFKNRGDACLTSNLPIIAGNYLSAAKRGVYFEITVRHLAENATIALGMQCLPYPPNRLPGWHRQSAALHFDDHRIYFDDSEGGTDYMRHVYDPKSGKPVRQHNVPKIKPNDTIGCGYEFPVNSDVGSLFYTYNGERLPVAFPGIFDPKPNREEVDVDVFAAVGITDGPCQFDLNFGLERFKWSGSGQLHDGMLNCDEWSVNGIFRHFGDGPPEYQDST</sequence>
<dbReference type="InterPro" id="IPR013320">
    <property type="entry name" value="ConA-like_dom_sf"/>
</dbReference>
<evidence type="ECO:0000256" key="1">
    <source>
        <dbReference type="SAM" id="MobiDB-lite"/>
    </source>
</evidence>
<evidence type="ECO:0000313" key="3">
    <source>
        <dbReference type="EMBL" id="KAF7348083.1"/>
    </source>
</evidence>
<dbReference type="Gene3D" id="2.60.120.920">
    <property type="match status" value="1"/>
</dbReference>
<comment type="caution">
    <text evidence="3">The sequence shown here is derived from an EMBL/GenBank/DDBJ whole genome shotgun (WGS) entry which is preliminary data.</text>
</comment>
<organism evidence="3 4">
    <name type="scientific">Mycena sanguinolenta</name>
    <dbReference type="NCBI Taxonomy" id="230812"/>
    <lineage>
        <taxon>Eukaryota</taxon>
        <taxon>Fungi</taxon>
        <taxon>Dikarya</taxon>
        <taxon>Basidiomycota</taxon>
        <taxon>Agaricomycotina</taxon>
        <taxon>Agaricomycetes</taxon>
        <taxon>Agaricomycetidae</taxon>
        <taxon>Agaricales</taxon>
        <taxon>Marasmiineae</taxon>
        <taxon>Mycenaceae</taxon>
        <taxon>Mycena</taxon>
    </lineage>
</organism>
<evidence type="ECO:0000313" key="4">
    <source>
        <dbReference type="Proteomes" id="UP000623467"/>
    </source>
</evidence>
<accession>A0A8H6XV19</accession>
<dbReference type="OrthoDB" id="258495at2759"/>
<dbReference type="PANTHER" id="PTHR12864">
    <property type="entry name" value="RAN BINDING PROTEIN 9-RELATED"/>
    <property type="match status" value="1"/>
</dbReference>
<keyword evidence="4" id="KW-1185">Reference proteome</keyword>
<dbReference type="EMBL" id="JACAZH010000017">
    <property type="protein sequence ID" value="KAF7348083.1"/>
    <property type="molecule type" value="Genomic_DNA"/>
</dbReference>
<dbReference type="InterPro" id="IPR043136">
    <property type="entry name" value="B30.2/SPRY_sf"/>
</dbReference>
<dbReference type="SUPFAM" id="SSF49899">
    <property type="entry name" value="Concanavalin A-like lectins/glucanases"/>
    <property type="match status" value="1"/>
</dbReference>
<dbReference type="AlphaFoldDB" id="A0A8H6XV19"/>
<dbReference type="InterPro" id="IPR050618">
    <property type="entry name" value="Ubq-SigPath_Reg"/>
</dbReference>
<proteinExistence type="predicted"/>
<dbReference type="InterPro" id="IPR003877">
    <property type="entry name" value="SPRY_dom"/>
</dbReference>
<name>A0A8H6XV19_9AGAR</name>
<feature type="compositionally biased region" description="Basic residues" evidence="1">
    <location>
        <begin position="1"/>
        <end position="11"/>
    </location>
</feature>
<reference evidence="3" key="1">
    <citation type="submission" date="2020-05" db="EMBL/GenBank/DDBJ databases">
        <title>Mycena genomes resolve the evolution of fungal bioluminescence.</title>
        <authorList>
            <person name="Tsai I.J."/>
        </authorList>
    </citation>
    <scope>NUCLEOTIDE SEQUENCE</scope>
    <source>
        <strain evidence="3">160909Yilan</strain>
    </source>
</reference>
<feature type="domain" description="SPRY" evidence="2">
    <location>
        <begin position="172"/>
        <end position="287"/>
    </location>
</feature>
<evidence type="ECO:0000259" key="2">
    <source>
        <dbReference type="Pfam" id="PF00622"/>
    </source>
</evidence>
<dbReference type="Pfam" id="PF00622">
    <property type="entry name" value="SPRY"/>
    <property type="match status" value="1"/>
</dbReference>
<protein>
    <submittedName>
        <fullName evidence="3">Endosome protein</fullName>
    </submittedName>
</protein>
<feature type="region of interest" description="Disordered" evidence="1">
    <location>
        <begin position="1"/>
        <end position="55"/>
    </location>
</feature>
<gene>
    <name evidence="3" type="ORF">MSAN_01760900</name>
</gene>
<dbReference type="Proteomes" id="UP000623467">
    <property type="component" value="Unassembled WGS sequence"/>
</dbReference>